<evidence type="ECO:0000313" key="3">
    <source>
        <dbReference type="Proteomes" id="UP001272137"/>
    </source>
</evidence>
<name>A0AAW9D0G3_BURTH</name>
<comment type="caution">
    <text evidence="2">The sequence shown here is derived from an EMBL/GenBank/DDBJ whole genome shotgun (WGS) entry which is preliminary data.</text>
</comment>
<proteinExistence type="predicted"/>
<accession>A0AAW9D0G3</accession>
<evidence type="ECO:0000256" key="1">
    <source>
        <dbReference type="SAM" id="MobiDB-lite"/>
    </source>
</evidence>
<dbReference type="Proteomes" id="UP001272137">
    <property type="component" value="Unassembled WGS sequence"/>
</dbReference>
<gene>
    <name evidence="2" type="ORF">C7S16_1428</name>
</gene>
<dbReference type="AlphaFoldDB" id="A0AAW9D0G3"/>
<feature type="region of interest" description="Disordered" evidence="1">
    <location>
        <begin position="1"/>
        <end position="21"/>
    </location>
</feature>
<evidence type="ECO:0000313" key="2">
    <source>
        <dbReference type="EMBL" id="MDW9256425.1"/>
    </source>
</evidence>
<sequence>MNRPRFASDRPTFGGQKRGARCGKPTCAAAALLADRFGRGFERHAARGRRSCRSRFVA</sequence>
<protein>
    <submittedName>
        <fullName evidence="2">Uncharacterized protein</fullName>
    </submittedName>
</protein>
<dbReference type="EMBL" id="QXCT01000002">
    <property type="protein sequence ID" value="MDW9256425.1"/>
    <property type="molecule type" value="Genomic_DNA"/>
</dbReference>
<organism evidence="2 3">
    <name type="scientific">Burkholderia thailandensis</name>
    <dbReference type="NCBI Taxonomy" id="57975"/>
    <lineage>
        <taxon>Bacteria</taxon>
        <taxon>Pseudomonadati</taxon>
        <taxon>Pseudomonadota</taxon>
        <taxon>Betaproteobacteria</taxon>
        <taxon>Burkholderiales</taxon>
        <taxon>Burkholderiaceae</taxon>
        <taxon>Burkholderia</taxon>
        <taxon>pseudomallei group</taxon>
    </lineage>
</organism>
<reference evidence="2" key="1">
    <citation type="submission" date="2018-08" db="EMBL/GenBank/DDBJ databases">
        <title>Identification of Burkholderia cepacia strains that express a Burkholderia pseudomallei-like capsular polysaccharide.</title>
        <authorList>
            <person name="Burtnick M.N."/>
            <person name="Vongsouvath M."/>
            <person name="Newton P."/>
            <person name="Wuthiekanun V."/>
            <person name="Limmathurotsakul D."/>
            <person name="Brett P.J."/>
            <person name="Chantratita N."/>
            <person name="Dance D.A."/>
        </authorList>
    </citation>
    <scope>NUCLEOTIDE SEQUENCE</scope>
    <source>
        <strain evidence="2">SBXCC001</strain>
    </source>
</reference>